<evidence type="ECO:0000256" key="7">
    <source>
        <dbReference type="ARBA" id="ARBA00022777"/>
    </source>
</evidence>
<dbReference type="InterPro" id="IPR000719">
    <property type="entry name" value="Prot_kinase_dom"/>
</dbReference>
<dbReference type="EMBL" id="BAABME010011043">
    <property type="protein sequence ID" value="GAA0183152.1"/>
    <property type="molecule type" value="Genomic_DNA"/>
</dbReference>
<comment type="subcellular location">
    <subcellularLocation>
        <location evidence="1">Membrane</location>
        <topology evidence="1">Single-pass membrane protein</topology>
    </subcellularLocation>
</comment>
<dbReference type="PROSITE" id="PS00108">
    <property type="entry name" value="PROTEIN_KINASE_ST"/>
    <property type="match status" value="1"/>
</dbReference>
<evidence type="ECO:0000256" key="4">
    <source>
        <dbReference type="ARBA" id="ARBA00022679"/>
    </source>
</evidence>
<comment type="caution">
    <text evidence="13">The sequence shown here is derived from an EMBL/GenBank/DDBJ whole genome shotgun (WGS) entry which is preliminary data.</text>
</comment>
<keyword evidence="7" id="KW-0418">Kinase</keyword>
<dbReference type="FunFam" id="1.10.510.10:FF:000146">
    <property type="entry name" value="LRR receptor-like serine/threonine-protein kinase IOS1"/>
    <property type="match status" value="1"/>
</dbReference>
<dbReference type="GO" id="GO:0016020">
    <property type="term" value="C:membrane"/>
    <property type="evidence" value="ECO:0007669"/>
    <property type="project" value="UniProtKB-SubCell"/>
</dbReference>
<keyword evidence="10" id="KW-0472">Membrane</keyword>
<dbReference type="PANTHER" id="PTHR45631:SF202">
    <property type="entry name" value="SENESCENCE-INDUCED RECEPTOR-LIKE SERINE_THREONINE-PROTEIN KINASE"/>
    <property type="match status" value="1"/>
</dbReference>
<dbReference type="PROSITE" id="PS50011">
    <property type="entry name" value="PROTEIN_KINASE_DOM"/>
    <property type="match status" value="1"/>
</dbReference>
<keyword evidence="9" id="KW-1133">Transmembrane helix</keyword>
<evidence type="ECO:0000313" key="13">
    <source>
        <dbReference type="EMBL" id="GAA0183152.1"/>
    </source>
</evidence>
<keyword evidence="11" id="KW-0675">Receptor</keyword>
<evidence type="ECO:0000256" key="8">
    <source>
        <dbReference type="ARBA" id="ARBA00022840"/>
    </source>
</evidence>
<dbReference type="PIRSF" id="PIRSF000654">
    <property type="entry name" value="Integrin-linked_kinase"/>
    <property type="match status" value="1"/>
</dbReference>
<sequence>MLSPSSSQGYKEFESEATLLLTIHHKNLTSLVGYCYEGSNMGILYEYMANGNLEKHLLGKGPYVLPWEERLRMATDAAQGLEYLHHGCKPLVVHRDVKITNILVDENFRAKLADFGLSRAFPNDEDGTHVGTTVVAGTPGYLDPEYYETSRLTEKSDIYSFGIVLLEIVTGRPAIQRNNEPTHIITWVTSEIVKGDLSNIVDPKLQGDYDINSIWKVLEVAMSCVARKSTRRPTMNFVVIELNACLTMEMTRNGTKSK</sequence>
<dbReference type="Gene3D" id="3.30.200.20">
    <property type="entry name" value="Phosphorylase Kinase, domain 1"/>
    <property type="match status" value="1"/>
</dbReference>
<evidence type="ECO:0000259" key="12">
    <source>
        <dbReference type="PROSITE" id="PS50011"/>
    </source>
</evidence>
<keyword evidence="14" id="KW-1185">Reference proteome</keyword>
<dbReference type="SUPFAM" id="SSF56112">
    <property type="entry name" value="Protein kinase-like (PK-like)"/>
    <property type="match status" value="1"/>
</dbReference>
<keyword evidence="2" id="KW-0723">Serine/threonine-protein kinase</keyword>
<proteinExistence type="predicted"/>
<evidence type="ECO:0000256" key="10">
    <source>
        <dbReference type="ARBA" id="ARBA00023136"/>
    </source>
</evidence>
<keyword evidence="3" id="KW-0597">Phosphoprotein</keyword>
<dbReference type="Proteomes" id="UP001454036">
    <property type="component" value="Unassembled WGS sequence"/>
</dbReference>
<dbReference type="PANTHER" id="PTHR45631">
    <property type="entry name" value="OS07G0107800 PROTEIN-RELATED"/>
    <property type="match status" value="1"/>
</dbReference>
<dbReference type="GO" id="GO:0005524">
    <property type="term" value="F:ATP binding"/>
    <property type="evidence" value="ECO:0007669"/>
    <property type="project" value="UniProtKB-KW"/>
</dbReference>
<organism evidence="13 14">
    <name type="scientific">Lithospermum erythrorhizon</name>
    <name type="common">Purple gromwell</name>
    <name type="synonym">Lithospermum officinale var. erythrorhizon</name>
    <dbReference type="NCBI Taxonomy" id="34254"/>
    <lineage>
        <taxon>Eukaryota</taxon>
        <taxon>Viridiplantae</taxon>
        <taxon>Streptophyta</taxon>
        <taxon>Embryophyta</taxon>
        <taxon>Tracheophyta</taxon>
        <taxon>Spermatophyta</taxon>
        <taxon>Magnoliopsida</taxon>
        <taxon>eudicotyledons</taxon>
        <taxon>Gunneridae</taxon>
        <taxon>Pentapetalae</taxon>
        <taxon>asterids</taxon>
        <taxon>lamiids</taxon>
        <taxon>Boraginales</taxon>
        <taxon>Boraginaceae</taxon>
        <taxon>Boraginoideae</taxon>
        <taxon>Lithospermeae</taxon>
        <taxon>Lithospermum</taxon>
    </lineage>
</organism>
<evidence type="ECO:0000256" key="3">
    <source>
        <dbReference type="ARBA" id="ARBA00022553"/>
    </source>
</evidence>
<evidence type="ECO:0000256" key="1">
    <source>
        <dbReference type="ARBA" id="ARBA00004167"/>
    </source>
</evidence>
<keyword evidence="4" id="KW-0808">Transferase</keyword>
<feature type="domain" description="Protein kinase" evidence="12">
    <location>
        <begin position="1"/>
        <end position="246"/>
    </location>
</feature>
<accession>A0AAV3RSA9</accession>
<evidence type="ECO:0000256" key="9">
    <source>
        <dbReference type="ARBA" id="ARBA00022989"/>
    </source>
</evidence>
<gene>
    <name evidence="13" type="ORF">LIER_30619</name>
</gene>
<reference evidence="13 14" key="1">
    <citation type="submission" date="2024-01" db="EMBL/GenBank/DDBJ databases">
        <title>The complete chloroplast genome sequence of Lithospermum erythrorhizon: insights into the phylogenetic relationship among Boraginaceae species and the maternal lineages of purple gromwells.</title>
        <authorList>
            <person name="Okada T."/>
            <person name="Watanabe K."/>
        </authorList>
    </citation>
    <scope>NUCLEOTIDE SEQUENCE [LARGE SCALE GENOMIC DNA]</scope>
</reference>
<dbReference type="Pfam" id="PF07714">
    <property type="entry name" value="PK_Tyr_Ser-Thr"/>
    <property type="match status" value="1"/>
</dbReference>
<dbReference type="InterPro" id="IPR008271">
    <property type="entry name" value="Ser/Thr_kinase_AS"/>
</dbReference>
<evidence type="ECO:0000256" key="2">
    <source>
        <dbReference type="ARBA" id="ARBA00022527"/>
    </source>
</evidence>
<dbReference type="AlphaFoldDB" id="A0AAV3RSA9"/>
<dbReference type="SMART" id="SM00220">
    <property type="entry name" value="S_TKc"/>
    <property type="match status" value="1"/>
</dbReference>
<evidence type="ECO:0000256" key="6">
    <source>
        <dbReference type="ARBA" id="ARBA00022741"/>
    </source>
</evidence>
<dbReference type="InterPro" id="IPR011009">
    <property type="entry name" value="Kinase-like_dom_sf"/>
</dbReference>
<protein>
    <recommendedName>
        <fullName evidence="12">Protein kinase domain-containing protein</fullName>
    </recommendedName>
</protein>
<keyword evidence="8" id="KW-0067">ATP-binding</keyword>
<dbReference type="GO" id="GO:0004674">
    <property type="term" value="F:protein serine/threonine kinase activity"/>
    <property type="evidence" value="ECO:0007669"/>
    <property type="project" value="UniProtKB-KW"/>
</dbReference>
<evidence type="ECO:0000313" key="14">
    <source>
        <dbReference type="Proteomes" id="UP001454036"/>
    </source>
</evidence>
<dbReference type="InterPro" id="IPR001245">
    <property type="entry name" value="Ser-Thr/Tyr_kinase_cat_dom"/>
</dbReference>
<evidence type="ECO:0000256" key="5">
    <source>
        <dbReference type="ARBA" id="ARBA00022692"/>
    </source>
</evidence>
<keyword evidence="6" id="KW-0547">Nucleotide-binding</keyword>
<keyword evidence="5" id="KW-0812">Transmembrane</keyword>
<name>A0AAV3RSA9_LITER</name>
<evidence type="ECO:0000256" key="11">
    <source>
        <dbReference type="ARBA" id="ARBA00023170"/>
    </source>
</evidence>
<dbReference type="Gene3D" id="1.10.510.10">
    <property type="entry name" value="Transferase(Phosphotransferase) domain 1"/>
    <property type="match status" value="1"/>
</dbReference>